<reference evidence="2" key="1">
    <citation type="journal article" date="2020" name="mSystems">
        <title>Genome- and Community-Level Interaction Insights into Carbon Utilization and Element Cycling Functions of Hydrothermarchaeota in Hydrothermal Sediment.</title>
        <authorList>
            <person name="Zhou Z."/>
            <person name="Liu Y."/>
            <person name="Xu W."/>
            <person name="Pan J."/>
            <person name="Luo Z.H."/>
            <person name="Li M."/>
        </authorList>
    </citation>
    <scope>NUCLEOTIDE SEQUENCE [LARGE SCALE GENOMIC DNA]</scope>
    <source>
        <strain evidence="2">HyVt-102</strain>
    </source>
</reference>
<feature type="region of interest" description="Disordered" evidence="1">
    <location>
        <begin position="1"/>
        <end position="60"/>
    </location>
</feature>
<feature type="compositionally biased region" description="Basic and acidic residues" evidence="1">
    <location>
        <begin position="48"/>
        <end position="60"/>
    </location>
</feature>
<dbReference type="Proteomes" id="UP000885847">
    <property type="component" value="Unassembled WGS sequence"/>
</dbReference>
<evidence type="ECO:0000256" key="1">
    <source>
        <dbReference type="SAM" id="MobiDB-lite"/>
    </source>
</evidence>
<sequence length="60" mass="6609">MVYGDEEKYIGEETPLRPSSDENGSKPTADKPGNETDKPSATPLKPLDSYKKPNDKGEKK</sequence>
<organism evidence="2">
    <name type="scientific">candidate division WOR-3 bacterium</name>
    <dbReference type="NCBI Taxonomy" id="2052148"/>
    <lineage>
        <taxon>Bacteria</taxon>
        <taxon>Bacteria division WOR-3</taxon>
    </lineage>
</organism>
<proteinExistence type="predicted"/>
<name>A0A7C0VBJ0_UNCW3</name>
<accession>A0A7C0VBJ0</accession>
<evidence type="ECO:0000313" key="2">
    <source>
        <dbReference type="EMBL" id="HDI83827.1"/>
    </source>
</evidence>
<gene>
    <name evidence="2" type="ORF">ENF18_08580</name>
</gene>
<dbReference type="EMBL" id="DQWE01000400">
    <property type="protein sequence ID" value="HDI83827.1"/>
    <property type="molecule type" value="Genomic_DNA"/>
</dbReference>
<comment type="caution">
    <text evidence="2">The sequence shown here is derived from an EMBL/GenBank/DDBJ whole genome shotgun (WGS) entry which is preliminary data.</text>
</comment>
<protein>
    <submittedName>
        <fullName evidence="2">Uncharacterized protein</fullName>
    </submittedName>
</protein>
<feature type="compositionally biased region" description="Basic and acidic residues" evidence="1">
    <location>
        <begin position="1"/>
        <end position="38"/>
    </location>
</feature>
<dbReference type="AlphaFoldDB" id="A0A7C0VBJ0"/>